<reference evidence="1" key="1">
    <citation type="submission" date="2024-09" db="EMBL/GenBank/DDBJ databases">
        <title>Black Yeasts Isolated from many extreme environments.</title>
        <authorList>
            <person name="Coleine C."/>
            <person name="Stajich J.E."/>
            <person name="Selbmann L."/>
        </authorList>
    </citation>
    <scope>NUCLEOTIDE SEQUENCE</scope>
    <source>
        <strain evidence="1">CCFEE 5737</strain>
    </source>
</reference>
<sequence>AVEGGFLIQHGTGDDNVHFQNSAALVDRLVGQGVRPDKLQVQWFTDSDHSIRYNGANTFLYRQLTKRLYEEVQREGEAAVHQWSRRGVRREERRERNWAEQPWKRN</sequence>
<keyword evidence="2" id="KW-1185">Reference proteome</keyword>
<evidence type="ECO:0000313" key="1">
    <source>
        <dbReference type="EMBL" id="KAK3062595.1"/>
    </source>
</evidence>
<organism evidence="1 2">
    <name type="scientific">Coniosporium uncinatum</name>
    <dbReference type="NCBI Taxonomy" id="93489"/>
    <lineage>
        <taxon>Eukaryota</taxon>
        <taxon>Fungi</taxon>
        <taxon>Dikarya</taxon>
        <taxon>Ascomycota</taxon>
        <taxon>Pezizomycotina</taxon>
        <taxon>Dothideomycetes</taxon>
        <taxon>Dothideomycetes incertae sedis</taxon>
        <taxon>Coniosporium</taxon>
    </lineage>
</organism>
<evidence type="ECO:0000313" key="2">
    <source>
        <dbReference type="Proteomes" id="UP001186974"/>
    </source>
</evidence>
<accession>A0ACC3D6D6</accession>
<feature type="non-terminal residue" evidence="1">
    <location>
        <position position="1"/>
    </location>
</feature>
<comment type="caution">
    <text evidence="1">The sequence shown here is derived from an EMBL/GenBank/DDBJ whole genome shotgun (WGS) entry which is preliminary data.</text>
</comment>
<name>A0ACC3D6D6_9PEZI</name>
<dbReference type="Proteomes" id="UP001186974">
    <property type="component" value="Unassembled WGS sequence"/>
</dbReference>
<protein>
    <submittedName>
        <fullName evidence="1">Diacylglycerol pyrophosphate phosphatase</fullName>
    </submittedName>
</protein>
<dbReference type="EMBL" id="JAWDJW010007215">
    <property type="protein sequence ID" value="KAK3062595.1"/>
    <property type="molecule type" value="Genomic_DNA"/>
</dbReference>
<gene>
    <name evidence="1" type="primary">DPP4_1</name>
    <name evidence="1" type="ORF">LTS18_003730</name>
</gene>
<proteinExistence type="predicted"/>